<dbReference type="Ensembl" id="ENSLOCT00000014125.1">
    <property type="protein sequence ID" value="ENSLOCP00000014096.1"/>
    <property type="gene ID" value="ENSLOCG00000011472.1"/>
</dbReference>
<dbReference type="FunFam" id="4.10.1040.10:FF:000001">
    <property type="entry name" value="doublesex- and mab-3-related transcription factor 1"/>
    <property type="match status" value="1"/>
</dbReference>
<reference evidence="11" key="3">
    <citation type="submission" date="2025-09" db="UniProtKB">
        <authorList>
            <consortium name="Ensembl"/>
        </authorList>
    </citation>
    <scope>IDENTIFICATION</scope>
</reference>
<keyword evidence="6" id="KW-0804">Transcription</keyword>
<feature type="DNA-binding region" description="DM" evidence="8">
    <location>
        <begin position="58"/>
        <end position="105"/>
    </location>
</feature>
<dbReference type="InParanoid" id="W5N0D7"/>
<dbReference type="InterPro" id="IPR022114">
    <property type="entry name" value="DMRT1-like"/>
</dbReference>
<feature type="compositionally biased region" description="Basic residues" evidence="9">
    <location>
        <begin position="48"/>
        <end position="59"/>
    </location>
</feature>
<keyword evidence="3 8" id="KW-0862">Zinc</keyword>
<evidence type="ECO:0000313" key="12">
    <source>
        <dbReference type="Proteomes" id="UP000018468"/>
    </source>
</evidence>
<dbReference type="STRING" id="7918.ENSLOCP00000014096"/>
<dbReference type="InterPro" id="IPR026607">
    <property type="entry name" value="DMRT"/>
</dbReference>
<reference evidence="11" key="2">
    <citation type="submission" date="2025-08" db="UniProtKB">
        <authorList>
            <consortium name="Ensembl"/>
        </authorList>
    </citation>
    <scope>IDENTIFICATION</scope>
</reference>
<dbReference type="OrthoDB" id="9946337at2759"/>
<dbReference type="GO" id="GO:0046872">
    <property type="term" value="F:metal ion binding"/>
    <property type="evidence" value="ECO:0007669"/>
    <property type="project" value="UniProtKB-KW"/>
</dbReference>
<dbReference type="PANTHER" id="PTHR12322:SF70">
    <property type="entry name" value="DOUBLESEX- AND MAB-3-RELATED TRANSCRIPTION FACTOR 1"/>
    <property type="match status" value="1"/>
</dbReference>
<dbReference type="PROSITE" id="PS50809">
    <property type="entry name" value="DM_2"/>
    <property type="match status" value="1"/>
</dbReference>
<dbReference type="HOGENOM" id="CLU_069148_0_0_1"/>
<dbReference type="InterPro" id="IPR036407">
    <property type="entry name" value="DM_DNA-bd_sf"/>
</dbReference>
<feature type="region of interest" description="Disordered" evidence="9">
    <location>
        <begin position="139"/>
        <end position="178"/>
    </location>
</feature>
<keyword evidence="7 8" id="KW-0539">Nucleus</keyword>
<dbReference type="InterPro" id="IPR001275">
    <property type="entry name" value="DM_DNA-bd"/>
</dbReference>
<dbReference type="Pfam" id="PF00751">
    <property type="entry name" value="DM"/>
    <property type="match status" value="1"/>
</dbReference>
<proteinExistence type="inferred from homology"/>
<organism evidence="11 12">
    <name type="scientific">Lepisosteus oculatus</name>
    <name type="common">Spotted gar</name>
    <dbReference type="NCBI Taxonomy" id="7918"/>
    <lineage>
        <taxon>Eukaryota</taxon>
        <taxon>Metazoa</taxon>
        <taxon>Chordata</taxon>
        <taxon>Craniata</taxon>
        <taxon>Vertebrata</taxon>
        <taxon>Euteleostomi</taxon>
        <taxon>Actinopterygii</taxon>
        <taxon>Neopterygii</taxon>
        <taxon>Holostei</taxon>
        <taxon>Semionotiformes</taxon>
        <taxon>Lepisosteidae</taxon>
        <taxon>Lepisosteus</taxon>
    </lineage>
</organism>
<evidence type="ECO:0000256" key="6">
    <source>
        <dbReference type="ARBA" id="ARBA00023163"/>
    </source>
</evidence>
<dbReference type="EMBL" id="AHAT01017177">
    <property type="status" value="NOT_ANNOTATED_CDS"/>
    <property type="molecule type" value="Genomic_DNA"/>
</dbReference>
<dbReference type="GeneID" id="102683363"/>
<evidence type="ECO:0000256" key="5">
    <source>
        <dbReference type="ARBA" id="ARBA00023125"/>
    </source>
</evidence>
<accession>W5N0D7</accession>
<evidence type="ECO:0000259" key="10">
    <source>
        <dbReference type="PROSITE" id="PS50809"/>
    </source>
</evidence>
<dbReference type="SMART" id="SM00301">
    <property type="entry name" value="DM"/>
    <property type="match status" value="1"/>
</dbReference>
<keyword evidence="2 8" id="KW-0479">Metal-binding</keyword>
<evidence type="ECO:0000256" key="8">
    <source>
        <dbReference type="PROSITE-ProRule" id="PRU00070"/>
    </source>
</evidence>
<feature type="compositionally biased region" description="Low complexity" evidence="9">
    <location>
        <begin position="141"/>
        <end position="163"/>
    </location>
</feature>
<dbReference type="GO" id="GO:0000981">
    <property type="term" value="F:DNA-binding transcription factor activity, RNA polymerase II-specific"/>
    <property type="evidence" value="ECO:0000318"/>
    <property type="project" value="GO_Central"/>
</dbReference>
<evidence type="ECO:0000256" key="1">
    <source>
        <dbReference type="ARBA" id="ARBA00006834"/>
    </source>
</evidence>
<dbReference type="eggNOG" id="KOG3815">
    <property type="taxonomic scope" value="Eukaryota"/>
</dbReference>
<dbReference type="OMA" id="CLMTECS"/>
<dbReference type="CTD" id="1761"/>
<dbReference type="Proteomes" id="UP000018468">
    <property type="component" value="Linkage group LG2"/>
</dbReference>
<feature type="region of interest" description="Disordered" evidence="9">
    <location>
        <begin position="21"/>
        <end position="59"/>
    </location>
</feature>
<feature type="region of interest" description="Disordered" evidence="9">
    <location>
        <begin position="296"/>
        <end position="322"/>
    </location>
</feature>
<evidence type="ECO:0000256" key="2">
    <source>
        <dbReference type="ARBA" id="ARBA00022723"/>
    </source>
</evidence>
<feature type="domain" description="DM" evidence="10">
    <location>
        <begin position="58"/>
        <end position="105"/>
    </location>
</feature>
<dbReference type="SUPFAM" id="SSF82927">
    <property type="entry name" value="Cysteine-rich DNA binding domain, (DM domain)"/>
    <property type="match status" value="1"/>
</dbReference>
<evidence type="ECO:0000256" key="4">
    <source>
        <dbReference type="ARBA" id="ARBA00023015"/>
    </source>
</evidence>
<protein>
    <submittedName>
        <fullName evidence="11">Doublesex and mab-3 related transcription factor 1</fullName>
    </submittedName>
</protein>
<dbReference type="GO" id="GO:0000978">
    <property type="term" value="F:RNA polymerase II cis-regulatory region sequence-specific DNA binding"/>
    <property type="evidence" value="ECO:0000318"/>
    <property type="project" value="GO_Central"/>
</dbReference>
<reference evidence="12" key="1">
    <citation type="submission" date="2011-12" db="EMBL/GenBank/DDBJ databases">
        <title>The Draft Genome of Lepisosteus oculatus.</title>
        <authorList>
            <consortium name="The Broad Institute Genome Assembly &amp; Analysis Group"/>
            <consortium name="Computational R&amp;D Group"/>
            <consortium name="and Sequencing Platform"/>
            <person name="Di Palma F."/>
            <person name="Alfoldi J."/>
            <person name="Johnson J."/>
            <person name="Berlin A."/>
            <person name="Gnerre S."/>
            <person name="Jaffe D."/>
            <person name="MacCallum I."/>
            <person name="Young S."/>
            <person name="Walker B.J."/>
            <person name="Lander E.S."/>
            <person name="Lindblad-Toh K."/>
        </authorList>
    </citation>
    <scope>NUCLEOTIDE SEQUENCE [LARGE SCALE GENOMIC DNA]</scope>
</reference>
<comment type="subcellular location">
    <subcellularLocation>
        <location evidence="8">Nucleus</location>
    </subcellularLocation>
</comment>
<dbReference type="Pfam" id="PF12374">
    <property type="entry name" value="Dmrt1"/>
    <property type="match status" value="1"/>
</dbReference>
<dbReference type="Bgee" id="ENSLOCG00000011472">
    <property type="expression patterns" value="Expressed in testis and 1 other cell type or tissue"/>
</dbReference>
<dbReference type="AlphaFoldDB" id="W5N0D7"/>
<name>W5N0D7_LEPOC</name>
<comment type="similarity">
    <text evidence="1">Belongs to the DMRT family.</text>
</comment>
<dbReference type="GeneTree" id="ENSGT00940000156489"/>
<dbReference type="PROSITE" id="PS40000">
    <property type="entry name" value="DM_1"/>
    <property type="match status" value="1"/>
</dbReference>
<dbReference type="Gene3D" id="4.10.1040.10">
    <property type="entry name" value="DM DNA-binding domain"/>
    <property type="match status" value="1"/>
</dbReference>
<dbReference type="GO" id="GO:0005634">
    <property type="term" value="C:nucleus"/>
    <property type="evidence" value="ECO:0000318"/>
    <property type="project" value="GO_Central"/>
</dbReference>
<keyword evidence="4" id="KW-0805">Transcription regulation</keyword>
<evidence type="ECO:0000256" key="7">
    <source>
        <dbReference type="ARBA" id="ARBA00023242"/>
    </source>
</evidence>
<feature type="compositionally biased region" description="Polar residues" evidence="9">
    <location>
        <begin position="164"/>
        <end position="173"/>
    </location>
</feature>
<dbReference type="GO" id="GO:0006357">
    <property type="term" value="P:regulation of transcription by RNA polymerase II"/>
    <property type="evidence" value="ECO:0000318"/>
    <property type="project" value="GO_Central"/>
</dbReference>
<sequence length="322" mass="35202">MNLAPMNTPATGTFDSAFQSSVASAMSDDEQSNQQLLECAGPISPSHPGKKSPRKPKCSRCRNHGYESPLKGHKRFCNWRDCQCEKCKLIAERQRVMAAQVALRRQQAQEEEMGICSLVPFPNPDVVIKNEASGDRACLFSARGKSPPSSTSSRATTPPATGSRSSQQDSPSAASRGYAEGTSDMIVDASYYSNFYQPPLYPAYYSNLYNYQQYQMQNGENRLPSHNMGPQYRMHSYYSAASYLSQGFGNTACVPSVFTLEENSTISEPKSNIFLPSTSQDMGLTYLSNSSLMGSENAKQECETSSESGAFTADSILEGASK</sequence>
<keyword evidence="5 8" id="KW-0238">DNA-binding</keyword>
<dbReference type="FunCoup" id="W5N0D7">
    <property type="interactions" value="616"/>
</dbReference>
<evidence type="ECO:0000256" key="3">
    <source>
        <dbReference type="ARBA" id="ARBA00022833"/>
    </source>
</evidence>
<dbReference type="GO" id="GO:0007548">
    <property type="term" value="P:sex differentiation"/>
    <property type="evidence" value="ECO:0000318"/>
    <property type="project" value="GO_Central"/>
</dbReference>
<evidence type="ECO:0000313" key="11">
    <source>
        <dbReference type="Ensembl" id="ENSLOCP00000014096.1"/>
    </source>
</evidence>
<keyword evidence="12" id="KW-1185">Reference proteome</keyword>
<dbReference type="PANTHER" id="PTHR12322">
    <property type="entry name" value="DOUBLESEX AND MAB-3 RELATED TRANSCRIPTION FACTOR DMRT"/>
    <property type="match status" value="1"/>
</dbReference>
<evidence type="ECO:0000256" key="9">
    <source>
        <dbReference type="SAM" id="MobiDB-lite"/>
    </source>
</evidence>